<proteinExistence type="predicted"/>
<protein>
    <submittedName>
        <fullName evidence="4">Retrovirus-related Pol polyprotein from transposon TNT 1-94</fullName>
    </submittedName>
</protein>
<evidence type="ECO:0000313" key="5">
    <source>
        <dbReference type="Proteomes" id="UP001289374"/>
    </source>
</evidence>
<dbReference type="InterPro" id="IPR036875">
    <property type="entry name" value="Znf_CCHC_sf"/>
</dbReference>
<dbReference type="Proteomes" id="UP001289374">
    <property type="component" value="Unassembled WGS sequence"/>
</dbReference>
<gene>
    <name evidence="4" type="ORF">Sango_2287900</name>
</gene>
<dbReference type="PANTHER" id="PTHR33325">
    <property type="entry name" value="ZINC FINGER, CCHC-TYPE-RELATED"/>
    <property type="match status" value="1"/>
</dbReference>
<feature type="region of interest" description="Disordered" evidence="2">
    <location>
        <begin position="186"/>
        <end position="254"/>
    </location>
</feature>
<evidence type="ECO:0000259" key="3">
    <source>
        <dbReference type="PROSITE" id="PS50158"/>
    </source>
</evidence>
<reference evidence="4" key="1">
    <citation type="submission" date="2020-06" db="EMBL/GenBank/DDBJ databases">
        <authorList>
            <person name="Li T."/>
            <person name="Hu X."/>
            <person name="Zhang T."/>
            <person name="Song X."/>
            <person name="Zhang H."/>
            <person name="Dai N."/>
            <person name="Sheng W."/>
            <person name="Hou X."/>
            <person name="Wei L."/>
        </authorList>
    </citation>
    <scope>NUCLEOTIDE SEQUENCE</scope>
    <source>
        <strain evidence="4">K16</strain>
        <tissue evidence="4">Leaf</tissue>
    </source>
</reference>
<dbReference type="GO" id="GO:0008270">
    <property type="term" value="F:zinc ion binding"/>
    <property type="evidence" value="ECO:0007669"/>
    <property type="project" value="UniProtKB-KW"/>
</dbReference>
<evidence type="ECO:0000256" key="2">
    <source>
        <dbReference type="SAM" id="MobiDB-lite"/>
    </source>
</evidence>
<dbReference type="AlphaFoldDB" id="A0AAE2BLA2"/>
<keyword evidence="1" id="KW-0479">Metal-binding</keyword>
<keyword evidence="5" id="KW-1185">Reference proteome</keyword>
<sequence>MANLTKLDFIALDVSGTNYLSWVLDAELHLASNKLGETIKESTTASEQDCAKAMILFRHHLRESLKPQYLTVKSPFQLWNSLKDRFDHQKTVILPRARYEWIQLRLQDFKTIAEYTFEMFRIVSKLRLYGEDVMDEQMLEKTFSTFHASNLVLQQQYRERGFKTYSELISCLLVAEENNQLLLNNYHTRPTGSKPLPENSAALPEANATSSRKGSGRYHGSPRGHSYGRGRGHGGRGRGRDNDRGNHHNTWINPNIQKKNGIKAKNQHEKTTNGDICHRCGMSGHWSRTCRTVQHLVKLYQASLKAKGKEVEINFVEAGILDNTHIDASDFFQSIENDDKDLPELPYSLATRCIHRYKKVIKSHIPAENVPARLEVPEATLTQSKASESQIRRKRGRPLGSKDANPRKRKEYIVSINHDANVTTSNVSEDKIPEVILSEDPKRNEQDLEDSYEMSVNYAHNSLGSGFVIIAVYIDDLNIIGSPEEIRQAADYLKIRSLDVNKDPIRPPAHNDEILGPKVPYLSAIGALMYLANNTRSDITFSVNLLARYSSTPTKRHWNGVKHILRYLRGTSDMGLYFERHENANATNLVGYSDAGYLSDPHKAISQSGYIFMYGGTAISWRSTKQTLVAISSNHAELIALYEAGRECVWLRSLIHYVCESCGLKSIEKSPTVIYEDNAACIAQIKDGYIKGNRTKHISPKFFSTHELQVEGQVDVKQIPSSQNLADLFTKALPTKVFKQLVHNIDMRRLKDICLN</sequence>
<feature type="domain" description="CCHC-type" evidence="3">
    <location>
        <begin position="277"/>
        <end position="291"/>
    </location>
</feature>
<dbReference type="InterPro" id="IPR001878">
    <property type="entry name" value="Znf_CCHC"/>
</dbReference>
<feature type="compositionally biased region" description="Polar residues" evidence="2">
    <location>
        <begin position="380"/>
        <end position="389"/>
    </location>
</feature>
<reference evidence="4" key="2">
    <citation type="journal article" date="2024" name="Plant">
        <title>Genomic evolution and insights into agronomic trait innovations of Sesamum species.</title>
        <authorList>
            <person name="Miao H."/>
            <person name="Wang L."/>
            <person name="Qu L."/>
            <person name="Liu H."/>
            <person name="Sun Y."/>
            <person name="Le M."/>
            <person name="Wang Q."/>
            <person name="Wei S."/>
            <person name="Zheng Y."/>
            <person name="Lin W."/>
            <person name="Duan Y."/>
            <person name="Cao H."/>
            <person name="Xiong S."/>
            <person name="Wang X."/>
            <person name="Wei L."/>
            <person name="Li C."/>
            <person name="Ma Q."/>
            <person name="Ju M."/>
            <person name="Zhao R."/>
            <person name="Li G."/>
            <person name="Mu C."/>
            <person name="Tian Q."/>
            <person name="Mei H."/>
            <person name="Zhang T."/>
            <person name="Gao T."/>
            <person name="Zhang H."/>
        </authorList>
    </citation>
    <scope>NUCLEOTIDE SEQUENCE</scope>
    <source>
        <strain evidence="4">K16</strain>
    </source>
</reference>
<dbReference type="SUPFAM" id="SSF57756">
    <property type="entry name" value="Retrovirus zinc finger-like domains"/>
    <property type="match status" value="1"/>
</dbReference>
<evidence type="ECO:0000313" key="4">
    <source>
        <dbReference type="EMBL" id="KAK4389509.1"/>
    </source>
</evidence>
<comment type="caution">
    <text evidence="4">The sequence shown here is derived from an EMBL/GenBank/DDBJ whole genome shotgun (WGS) entry which is preliminary data.</text>
</comment>
<dbReference type="GO" id="GO:0003676">
    <property type="term" value="F:nucleic acid binding"/>
    <property type="evidence" value="ECO:0007669"/>
    <property type="project" value="InterPro"/>
</dbReference>
<keyword evidence="1" id="KW-0863">Zinc-finger</keyword>
<feature type="region of interest" description="Disordered" evidence="2">
    <location>
        <begin position="378"/>
        <end position="407"/>
    </location>
</feature>
<dbReference type="CDD" id="cd09272">
    <property type="entry name" value="RNase_HI_RT_Ty1"/>
    <property type="match status" value="1"/>
</dbReference>
<keyword evidence="1" id="KW-0862">Zinc</keyword>
<dbReference type="PANTHER" id="PTHR33325:SF11">
    <property type="entry name" value="COLD SHOCK DOMAIN-CONTAINING PROTEIN 4-LIKE"/>
    <property type="match status" value="1"/>
</dbReference>
<evidence type="ECO:0000256" key="1">
    <source>
        <dbReference type="PROSITE-ProRule" id="PRU00047"/>
    </source>
</evidence>
<organism evidence="4 5">
    <name type="scientific">Sesamum angolense</name>
    <dbReference type="NCBI Taxonomy" id="2727404"/>
    <lineage>
        <taxon>Eukaryota</taxon>
        <taxon>Viridiplantae</taxon>
        <taxon>Streptophyta</taxon>
        <taxon>Embryophyta</taxon>
        <taxon>Tracheophyta</taxon>
        <taxon>Spermatophyta</taxon>
        <taxon>Magnoliopsida</taxon>
        <taxon>eudicotyledons</taxon>
        <taxon>Gunneridae</taxon>
        <taxon>Pentapetalae</taxon>
        <taxon>asterids</taxon>
        <taxon>lamiids</taxon>
        <taxon>Lamiales</taxon>
        <taxon>Pedaliaceae</taxon>
        <taxon>Sesamum</taxon>
    </lineage>
</organism>
<feature type="compositionally biased region" description="Basic residues" evidence="2">
    <location>
        <begin position="214"/>
        <end position="237"/>
    </location>
</feature>
<dbReference type="PROSITE" id="PS50158">
    <property type="entry name" value="ZF_CCHC"/>
    <property type="match status" value="1"/>
</dbReference>
<name>A0AAE2BLA2_9LAMI</name>
<dbReference type="EMBL" id="JACGWL010000013">
    <property type="protein sequence ID" value="KAK4389509.1"/>
    <property type="molecule type" value="Genomic_DNA"/>
</dbReference>
<accession>A0AAE2BLA2</accession>